<evidence type="ECO:0000313" key="2">
    <source>
        <dbReference type="Proteomes" id="UP000009010"/>
    </source>
</evidence>
<organism evidence="1 2">
    <name type="scientific">Rahnella aquatilis (strain ATCC 33071 / DSM 4594 / JCM 1683 / NBRC 105701 / NCIMB 13365 / CIP 78.65)</name>
    <dbReference type="NCBI Taxonomy" id="745277"/>
    <lineage>
        <taxon>Bacteria</taxon>
        <taxon>Pseudomonadati</taxon>
        <taxon>Pseudomonadota</taxon>
        <taxon>Gammaproteobacteria</taxon>
        <taxon>Enterobacterales</taxon>
        <taxon>Yersiniaceae</taxon>
        <taxon>Rahnella</taxon>
    </lineage>
</organism>
<gene>
    <name evidence="1" type="ordered locus">Rahaq2_4915</name>
</gene>
<name>H2J235_RAHAC</name>
<protein>
    <submittedName>
        <fullName evidence="1">Uncharacterized protein</fullName>
    </submittedName>
</protein>
<dbReference type="Proteomes" id="UP000009010">
    <property type="component" value="Plasmid pRahaq201"/>
</dbReference>
<proteinExistence type="predicted"/>
<dbReference type="HOGENOM" id="CLU_2702153_0_0_6"/>
<evidence type="ECO:0000313" key="1">
    <source>
        <dbReference type="EMBL" id="AEX54632.1"/>
    </source>
</evidence>
<reference evidence="1 2" key="1">
    <citation type="journal article" date="2012" name="J. Bacteriol.">
        <title>Complete Genome Sequence of Rahnella aquatilis CIP 78.65.</title>
        <authorList>
            <person name="Martinez R.J."/>
            <person name="Bruce D."/>
            <person name="Detter C."/>
            <person name="Goodwin L.A."/>
            <person name="Han J."/>
            <person name="Han C.S."/>
            <person name="Held B."/>
            <person name="Land M.L."/>
            <person name="Mikhailova N."/>
            <person name="Nolan M."/>
            <person name="Pennacchio L."/>
            <person name="Pitluck S."/>
            <person name="Tapia R."/>
            <person name="Woyke T."/>
            <person name="Sobecky P.A."/>
        </authorList>
    </citation>
    <scope>NUCLEOTIDE SEQUENCE [LARGE SCALE GENOMIC DNA]</scope>
    <source>
        <strain evidence="2">ATCC 33071 / DSM 4594 / JCM 1683 / NBRC 105701 / NCIMB 13365 / CIP 78.65</strain>
        <plasmid evidence="1">pRahaq201</plasmid>
    </source>
</reference>
<keyword evidence="2" id="KW-1185">Reference proteome</keyword>
<accession>H2J235</accession>
<dbReference type="PATRIC" id="fig|745277.3.peg.4698"/>
<dbReference type="EMBL" id="CP003245">
    <property type="protein sequence ID" value="AEX54632.1"/>
    <property type="molecule type" value="Genomic_DNA"/>
</dbReference>
<dbReference type="KEGG" id="raq:Rahaq2_4915"/>
<geneLocation type="plasmid" evidence="1 2">
    <name>pRahaq201</name>
</geneLocation>
<dbReference type="OrthoDB" id="6506439at2"/>
<sequence length="73" mass="7904">MPDITIVCGQCGSDRFVAAVNTPLAEIVHSLVCAECQHPVPVNEVVIFREGMYISGSYDTFPAGPGKLYNFDI</sequence>
<reference evidence="2" key="2">
    <citation type="submission" date="2012-01" db="EMBL/GenBank/DDBJ databases">
        <title>Complete sequence of plasmid 1 of Rahnella aquatilis CIP 78.65.</title>
        <authorList>
            <person name="Lucas S."/>
            <person name="Han J."/>
            <person name="Lapidus A."/>
            <person name="Cheng J.-F."/>
            <person name="Goodwin L."/>
            <person name="Pitluck S."/>
            <person name="Peters L."/>
            <person name="Ovchinnikova G."/>
            <person name="Held B."/>
            <person name="Detter J.C."/>
            <person name="Han C."/>
            <person name="Tapia R."/>
            <person name="Land M."/>
            <person name="Hauser L."/>
            <person name="Kyrpides N."/>
            <person name="Ivanova N."/>
            <person name="Pagani I."/>
            <person name="Sobecky P."/>
            <person name="Martinez R."/>
            <person name="Woyke T."/>
        </authorList>
    </citation>
    <scope>NUCLEOTIDE SEQUENCE [LARGE SCALE GENOMIC DNA]</scope>
    <source>
        <strain evidence="2">ATCC 33071 / DSM 4594 / JCM 1683 / NBRC 105701 / NCIMB 13365 / CIP 78.65</strain>
        <plasmid evidence="2">pRahaq201</plasmid>
    </source>
</reference>
<keyword evidence="1" id="KW-0614">Plasmid</keyword>
<dbReference type="eggNOG" id="ENOG5031S9F">
    <property type="taxonomic scope" value="Bacteria"/>
</dbReference>
<dbReference type="AlphaFoldDB" id="H2J235"/>